<dbReference type="Gene3D" id="3.10.100.10">
    <property type="entry name" value="Mannose-Binding Protein A, subunit A"/>
    <property type="match status" value="1"/>
</dbReference>
<dbReference type="Proteomes" id="UP001165060">
    <property type="component" value="Unassembled WGS sequence"/>
</dbReference>
<feature type="non-terminal residue" evidence="3">
    <location>
        <position position="664"/>
    </location>
</feature>
<dbReference type="Pfam" id="PF07699">
    <property type="entry name" value="Ephrin_rec_like"/>
    <property type="match status" value="1"/>
</dbReference>
<dbReference type="InterPro" id="IPR016186">
    <property type="entry name" value="C-type_lectin-like/link_sf"/>
</dbReference>
<dbReference type="Gene3D" id="2.10.50.10">
    <property type="entry name" value="Tumor Necrosis Factor Receptor, subunit A, domain 2"/>
    <property type="match status" value="1"/>
</dbReference>
<evidence type="ECO:0000256" key="1">
    <source>
        <dbReference type="SAM" id="Phobius"/>
    </source>
</evidence>
<comment type="caution">
    <text evidence="3">The sequence shown here is derived from an EMBL/GenBank/DDBJ whole genome shotgun (WGS) entry which is preliminary data.</text>
</comment>
<evidence type="ECO:0000259" key="2">
    <source>
        <dbReference type="PROSITE" id="PS50041"/>
    </source>
</evidence>
<proteinExistence type="predicted"/>
<dbReference type="PROSITE" id="PS50041">
    <property type="entry name" value="C_TYPE_LECTIN_2"/>
    <property type="match status" value="1"/>
</dbReference>
<feature type="domain" description="C-type lectin" evidence="2">
    <location>
        <begin position="1"/>
        <end position="104"/>
    </location>
</feature>
<evidence type="ECO:0000313" key="3">
    <source>
        <dbReference type="EMBL" id="GMI26849.1"/>
    </source>
</evidence>
<feature type="transmembrane region" description="Helical" evidence="1">
    <location>
        <begin position="385"/>
        <end position="406"/>
    </location>
</feature>
<keyword evidence="1" id="KW-0812">Transmembrane</keyword>
<reference evidence="3 4" key="1">
    <citation type="journal article" date="2023" name="Commun. Biol.">
        <title>Genome analysis of Parmales, the sister group of diatoms, reveals the evolutionary specialization of diatoms from phago-mixotrophs to photoautotrophs.</title>
        <authorList>
            <person name="Ban H."/>
            <person name="Sato S."/>
            <person name="Yoshikawa S."/>
            <person name="Yamada K."/>
            <person name="Nakamura Y."/>
            <person name="Ichinomiya M."/>
            <person name="Sato N."/>
            <person name="Blanc-Mathieu R."/>
            <person name="Endo H."/>
            <person name="Kuwata A."/>
            <person name="Ogata H."/>
        </authorList>
    </citation>
    <scope>NUCLEOTIDE SEQUENCE [LARGE SCALE GENOMIC DNA]</scope>
</reference>
<feature type="transmembrane region" description="Helical" evidence="1">
    <location>
        <begin position="474"/>
        <end position="494"/>
    </location>
</feature>
<gene>
    <name evidence="3" type="ORF">TeGR_g9745</name>
</gene>
<dbReference type="InterPro" id="IPR011641">
    <property type="entry name" value="Tyr-kin_ephrin_A/B_rcpt-like"/>
</dbReference>
<sequence length="664" mass="70879">MGPSTWHDARAACMALDMDLPVLLSQSHNNELLAAAGGEVIWLGLSDEAEEGVWTWVNGAPLSFNNWNDEEPNNAGSGEHFAALHGSLGWNDQSMTASLKFICEDKASVTGATLCSSCTPGKYSSAARQTECDGCPFGTASSEIGATSSDACEVCPAETYEEHIGGSPYTYFVSEGPTDPDSCLLDFNPSVKAGEEFRVVIMTYDFHGNPTKHMDDVFLCTLDDGDAVEVTHNDDRSVMCPILVTAAGPNRLTIVHVPTNTEVASSPISFDVSPAAADAASSTHNLGETKGIISNHGATITVQVFPRDAYGNKVVTAAGFEVKMTALGQESSSSLIPNNDYLGVIPIPEDLDATITLEFTLDGVPIGDGEMAAIVVSPPPNNDTMVLYLGAVLGILIQFAIVVSVYKRFCSSRIKRAEEQVVSIKESLKKSLDGKVSTQTGLQSLEGFDTMSDAANAVVLGAVGASSARMNPVLWYGLVGHGGLMVLLGLYQFIQRGRIKQGYMDILSGTDETLLTLAKATNKAQDKGKLVELDESSLEVRRNMVNVQISSLELGIAGLLFEDVPALVLNAAVLLLKLGAGEEGEEEGGREGREKLTTYLSFAAFAFSCLMAGRKLGMPGQRKELYMEKLHLEMALNKKKGRVEVGAERKGVRDMFASMKKLAT</sequence>
<organism evidence="3 4">
    <name type="scientific">Tetraparma gracilis</name>
    <dbReference type="NCBI Taxonomy" id="2962635"/>
    <lineage>
        <taxon>Eukaryota</taxon>
        <taxon>Sar</taxon>
        <taxon>Stramenopiles</taxon>
        <taxon>Ochrophyta</taxon>
        <taxon>Bolidophyceae</taxon>
        <taxon>Parmales</taxon>
        <taxon>Triparmaceae</taxon>
        <taxon>Tetraparma</taxon>
    </lineage>
</organism>
<evidence type="ECO:0000313" key="4">
    <source>
        <dbReference type="Proteomes" id="UP001165060"/>
    </source>
</evidence>
<dbReference type="EMBL" id="BRYB01004176">
    <property type="protein sequence ID" value="GMI26849.1"/>
    <property type="molecule type" value="Genomic_DNA"/>
</dbReference>
<dbReference type="CDD" id="cd00037">
    <property type="entry name" value="CLECT"/>
    <property type="match status" value="1"/>
</dbReference>
<keyword evidence="4" id="KW-1185">Reference proteome</keyword>
<keyword evidence="1" id="KW-0472">Membrane</keyword>
<dbReference type="InterPro" id="IPR001304">
    <property type="entry name" value="C-type_lectin-like"/>
</dbReference>
<protein>
    <recommendedName>
        <fullName evidence="2">C-type lectin domain-containing protein</fullName>
    </recommendedName>
</protein>
<name>A0ABQ6MI87_9STRA</name>
<dbReference type="SUPFAM" id="SSF56436">
    <property type="entry name" value="C-type lectin-like"/>
    <property type="match status" value="1"/>
</dbReference>
<dbReference type="InterPro" id="IPR050111">
    <property type="entry name" value="C-type_lectin/snaclec_domain"/>
</dbReference>
<dbReference type="InterPro" id="IPR016187">
    <property type="entry name" value="CTDL_fold"/>
</dbReference>
<dbReference type="Pfam" id="PF00059">
    <property type="entry name" value="Lectin_C"/>
    <property type="match status" value="1"/>
</dbReference>
<dbReference type="PANTHER" id="PTHR22803">
    <property type="entry name" value="MANNOSE, PHOSPHOLIPASE, LECTIN RECEPTOR RELATED"/>
    <property type="match status" value="1"/>
</dbReference>
<dbReference type="SMART" id="SM01411">
    <property type="entry name" value="Ephrin_rec_like"/>
    <property type="match status" value="1"/>
</dbReference>
<accession>A0ABQ6MI87</accession>
<keyword evidence="1" id="KW-1133">Transmembrane helix</keyword>
<dbReference type="SMART" id="SM00034">
    <property type="entry name" value="CLECT"/>
    <property type="match status" value="1"/>
</dbReference>